<evidence type="ECO:0000256" key="5">
    <source>
        <dbReference type="SAM" id="SignalP"/>
    </source>
</evidence>
<evidence type="ECO:0000313" key="8">
    <source>
        <dbReference type="Proteomes" id="UP000197535"/>
    </source>
</evidence>
<dbReference type="AlphaFoldDB" id="A0A254T9G4"/>
<comment type="caution">
    <text evidence="7">The sequence shown here is derived from an EMBL/GenBank/DDBJ whole genome shotgun (WGS) entry which is preliminary data.</text>
</comment>
<evidence type="ECO:0000256" key="1">
    <source>
        <dbReference type="ARBA" id="ARBA00004141"/>
    </source>
</evidence>
<comment type="subcellular location">
    <subcellularLocation>
        <location evidence="1">Membrane</location>
        <topology evidence="1">Multi-pass membrane protein</topology>
    </subcellularLocation>
</comment>
<sequence>MKSIKRLWLALALALSAQLAHAVDAAAVSLAGEQRMLSQRIVKAWCQFNLNVQKDLSRAQLAESITRFDGNLASLEKTATAPEAATALAGLRAAWTPLRAAVQGEVRVSDPTQLDARAEDVLMAAEHLTRVLQDKSDAPVSRWTNLAGRQRMLSQRIVKIYMLRQMGVESAAMREESEHVENEFSGALAAMRVNAPTPALKAELDKLALQWEWLHAVLATEGAESFRLIMAEGGEAVLQLADQVTRIVEQSAR</sequence>
<feature type="signal peptide" evidence="5">
    <location>
        <begin position="1"/>
        <end position="22"/>
    </location>
</feature>
<evidence type="ECO:0000256" key="4">
    <source>
        <dbReference type="ARBA" id="ARBA00023136"/>
    </source>
</evidence>
<dbReference type="Pfam" id="PF13675">
    <property type="entry name" value="PilJ"/>
    <property type="match status" value="1"/>
</dbReference>
<evidence type="ECO:0000313" key="7">
    <source>
        <dbReference type="EMBL" id="OWW19215.1"/>
    </source>
</evidence>
<feature type="chain" id="PRO_5012197351" description="NarX-like N-terminal domain-containing protein" evidence="5">
    <location>
        <begin position="23"/>
        <end position="253"/>
    </location>
</feature>
<feature type="domain" description="NarX-like N-terminal" evidence="6">
    <location>
        <begin position="24"/>
        <end position="102"/>
    </location>
</feature>
<keyword evidence="8" id="KW-1185">Reference proteome</keyword>
<dbReference type="Proteomes" id="UP000197535">
    <property type="component" value="Unassembled WGS sequence"/>
</dbReference>
<dbReference type="EMBL" id="LSTO01000001">
    <property type="protein sequence ID" value="OWW19215.1"/>
    <property type="molecule type" value="Genomic_DNA"/>
</dbReference>
<dbReference type="InterPro" id="IPR029095">
    <property type="entry name" value="NarX-like_N"/>
</dbReference>
<evidence type="ECO:0000259" key="6">
    <source>
        <dbReference type="Pfam" id="PF13675"/>
    </source>
</evidence>
<proteinExistence type="predicted"/>
<gene>
    <name evidence="7" type="ORF">AYR66_06585</name>
</gene>
<dbReference type="RefSeq" id="WP_088706132.1">
    <property type="nucleotide sequence ID" value="NZ_LSTO01000001.1"/>
</dbReference>
<keyword evidence="2" id="KW-0812">Transmembrane</keyword>
<keyword evidence="5" id="KW-0732">Signal</keyword>
<keyword evidence="3" id="KW-1133">Transmembrane helix</keyword>
<dbReference type="GO" id="GO:0016020">
    <property type="term" value="C:membrane"/>
    <property type="evidence" value="ECO:0007669"/>
    <property type="project" value="UniProtKB-SubCell"/>
</dbReference>
<evidence type="ECO:0000256" key="2">
    <source>
        <dbReference type="ARBA" id="ARBA00022692"/>
    </source>
</evidence>
<evidence type="ECO:0000256" key="3">
    <source>
        <dbReference type="ARBA" id="ARBA00022989"/>
    </source>
</evidence>
<reference evidence="7 8" key="1">
    <citation type="submission" date="2016-02" db="EMBL/GenBank/DDBJ databases">
        <authorList>
            <person name="Wen L."/>
            <person name="He K."/>
            <person name="Yang H."/>
        </authorList>
    </citation>
    <scope>NUCLEOTIDE SEQUENCE [LARGE SCALE GENOMIC DNA]</scope>
    <source>
        <strain evidence="7 8">TSA40</strain>
    </source>
</reference>
<organism evidence="7 8">
    <name type="scientific">Noviherbaspirillum denitrificans</name>
    <dbReference type="NCBI Taxonomy" id="1968433"/>
    <lineage>
        <taxon>Bacteria</taxon>
        <taxon>Pseudomonadati</taxon>
        <taxon>Pseudomonadota</taxon>
        <taxon>Betaproteobacteria</taxon>
        <taxon>Burkholderiales</taxon>
        <taxon>Oxalobacteraceae</taxon>
        <taxon>Noviherbaspirillum</taxon>
    </lineage>
</organism>
<keyword evidence="4" id="KW-0472">Membrane</keyword>
<accession>A0A254T9G4</accession>
<dbReference type="OrthoDB" id="952521at2"/>
<name>A0A254T9G4_9BURK</name>
<protein>
    <recommendedName>
        <fullName evidence="6">NarX-like N-terminal domain-containing protein</fullName>
    </recommendedName>
</protein>